<evidence type="ECO:0000256" key="1">
    <source>
        <dbReference type="SAM" id="Phobius"/>
    </source>
</evidence>
<feature type="transmembrane region" description="Helical" evidence="1">
    <location>
        <begin position="84"/>
        <end position="105"/>
    </location>
</feature>
<dbReference type="SUPFAM" id="SSF51261">
    <property type="entry name" value="Duplicated hybrid motif"/>
    <property type="match status" value="1"/>
</dbReference>
<sequence length="340" mass="36967">MAEFEQLMRTAALVGTALFAVLLLARAAWAWRSRGERAGLRHMPLTVRLVQGLRVVALVLFGLGLLASLFVLQRGTFFMPAPLQAGFAIAFAAYVLLEVVLAAWLPRRRRAWLWGLGALATFALGALGLLFVLGAARAFAYPPLADTVVLARVPFEGTWVATGAGASGATNHHDRIASQKYAADLAALCDDGRLFRGDGGRQEDSCTFGAKVLSPVDGVVVHAIDGHPDGASREVLPGNHVIIRIDEGRHVALAHFRRGSVLVKEGERVRAGQEIARAGNSGNSDFAHLHLHVQDMPVYDLRGSRALPWRVAGMERRRYLWWSLVRDGFLLSNDHVRPAP</sequence>
<dbReference type="GO" id="GO:0004222">
    <property type="term" value="F:metalloendopeptidase activity"/>
    <property type="evidence" value="ECO:0007669"/>
    <property type="project" value="TreeGrafter"/>
</dbReference>
<dbReference type="PANTHER" id="PTHR21666:SF285">
    <property type="entry name" value="M23 FAMILY METALLOPEPTIDASE"/>
    <property type="match status" value="1"/>
</dbReference>
<accession>A0A5C5UD41</accession>
<keyword evidence="1" id="KW-0472">Membrane</keyword>
<comment type="caution">
    <text evidence="3">The sequence shown here is derived from an EMBL/GenBank/DDBJ whole genome shotgun (WGS) entry which is preliminary data.</text>
</comment>
<dbReference type="InterPro" id="IPR050570">
    <property type="entry name" value="Cell_wall_metabolism_enzyme"/>
</dbReference>
<dbReference type="InterPro" id="IPR011055">
    <property type="entry name" value="Dup_hybrid_motif"/>
</dbReference>
<keyword evidence="1" id="KW-0812">Transmembrane</keyword>
<organism evidence="3 4">
    <name type="scientific">Luteimonas marina</name>
    <dbReference type="NCBI Taxonomy" id="488485"/>
    <lineage>
        <taxon>Bacteria</taxon>
        <taxon>Pseudomonadati</taxon>
        <taxon>Pseudomonadota</taxon>
        <taxon>Gammaproteobacteria</taxon>
        <taxon>Lysobacterales</taxon>
        <taxon>Lysobacteraceae</taxon>
        <taxon>Luteimonas</taxon>
    </lineage>
</organism>
<evidence type="ECO:0000313" key="4">
    <source>
        <dbReference type="Proteomes" id="UP000319980"/>
    </source>
</evidence>
<feature type="transmembrane region" description="Helical" evidence="1">
    <location>
        <begin position="51"/>
        <end position="72"/>
    </location>
</feature>
<reference evidence="3 4" key="1">
    <citation type="journal article" date="2008" name="Int. J. Syst. Evol. Microbiol.">
        <title>Luteimonas marina sp. nov., isolated from seawater.</title>
        <authorList>
            <person name="Baik K.S."/>
            <person name="Park S.C."/>
            <person name="Kim M.S."/>
            <person name="Kim E.M."/>
            <person name="Park C."/>
            <person name="Chun J."/>
            <person name="Seong C.N."/>
        </authorList>
    </citation>
    <scope>NUCLEOTIDE SEQUENCE [LARGE SCALE GENOMIC DNA]</scope>
    <source>
        <strain evidence="3 4">FR1330</strain>
    </source>
</reference>
<feature type="transmembrane region" description="Helical" evidence="1">
    <location>
        <begin position="111"/>
        <end position="133"/>
    </location>
</feature>
<proteinExistence type="predicted"/>
<dbReference type="OrthoDB" id="5489603at2"/>
<evidence type="ECO:0000259" key="2">
    <source>
        <dbReference type="Pfam" id="PF01551"/>
    </source>
</evidence>
<dbReference type="Gene3D" id="2.70.70.10">
    <property type="entry name" value="Glucose Permease (Domain IIA)"/>
    <property type="match status" value="1"/>
</dbReference>
<gene>
    <name evidence="3" type="ORF">FQY83_03790</name>
</gene>
<evidence type="ECO:0000313" key="3">
    <source>
        <dbReference type="EMBL" id="TWT23747.1"/>
    </source>
</evidence>
<dbReference type="EMBL" id="VOHK01000001">
    <property type="protein sequence ID" value="TWT23747.1"/>
    <property type="molecule type" value="Genomic_DNA"/>
</dbReference>
<dbReference type="CDD" id="cd12797">
    <property type="entry name" value="M23_peptidase"/>
    <property type="match status" value="1"/>
</dbReference>
<name>A0A5C5UD41_9GAMM</name>
<dbReference type="InterPro" id="IPR016047">
    <property type="entry name" value="M23ase_b-sheet_dom"/>
</dbReference>
<feature type="domain" description="M23ase beta-sheet core" evidence="2">
    <location>
        <begin position="208"/>
        <end position="294"/>
    </location>
</feature>
<protein>
    <submittedName>
        <fullName evidence="3">Peptidoglycan DD-metalloendopeptidase family protein</fullName>
    </submittedName>
</protein>
<dbReference type="Proteomes" id="UP000319980">
    <property type="component" value="Unassembled WGS sequence"/>
</dbReference>
<keyword evidence="1" id="KW-1133">Transmembrane helix</keyword>
<dbReference type="RefSeq" id="WP_146385112.1">
    <property type="nucleotide sequence ID" value="NZ_VOHK01000001.1"/>
</dbReference>
<dbReference type="Pfam" id="PF01551">
    <property type="entry name" value="Peptidase_M23"/>
    <property type="match status" value="1"/>
</dbReference>
<dbReference type="AlphaFoldDB" id="A0A5C5UD41"/>
<dbReference type="PANTHER" id="PTHR21666">
    <property type="entry name" value="PEPTIDASE-RELATED"/>
    <property type="match status" value="1"/>
</dbReference>
<keyword evidence="4" id="KW-1185">Reference proteome</keyword>